<accession>A0ABQ3YVM4</accession>
<protein>
    <recommendedName>
        <fullName evidence="3">STAS domain-containing protein</fullName>
    </recommendedName>
</protein>
<evidence type="ECO:0000313" key="1">
    <source>
        <dbReference type="EMBL" id="GIE01655.1"/>
    </source>
</evidence>
<keyword evidence="2" id="KW-1185">Reference proteome</keyword>
<dbReference type="EMBL" id="BOML01000025">
    <property type="protein sequence ID" value="GIE01655.1"/>
    <property type="molecule type" value="Genomic_DNA"/>
</dbReference>
<sequence>MTKGDPMRGSVLEVRTSADGSVVIAPHGIVGPDKAVELRQVLVHTVRRVRPLRLIVDLADVPELDPINVGSVAAACSLGDDHHVAVFVDNSIPLLARQLAAAGVPRQRLRNSAPFS</sequence>
<reference evidence="1 2" key="1">
    <citation type="submission" date="2021-01" db="EMBL/GenBank/DDBJ databases">
        <title>Whole genome shotgun sequence of Actinoplanes durhamensis NBRC 14914.</title>
        <authorList>
            <person name="Komaki H."/>
            <person name="Tamura T."/>
        </authorList>
    </citation>
    <scope>NUCLEOTIDE SEQUENCE [LARGE SCALE GENOMIC DNA]</scope>
    <source>
        <strain evidence="1 2">NBRC 14914</strain>
    </source>
</reference>
<comment type="caution">
    <text evidence="1">The sequence shown here is derived from an EMBL/GenBank/DDBJ whole genome shotgun (WGS) entry which is preliminary data.</text>
</comment>
<proteinExistence type="predicted"/>
<name>A0ABQ3YVM4_9ACTN</name>
<dbReference type="Proteomes" id="UP000637628">
    <property type="component" value="Unassembled WGS sequence"/>
</dbReference>
<evidence type="ECO:0000313" key="2">
    <source>
        <dbReference type="Proteomes" id="UP000637628"/>
    </source>
</evidence>
<gene>
    <name evidence="1" type="ORF">Adu01nite_30050</name>
</gene>
<organism evidence="1 2">
    <name type="scientific">Paractinoplanes durhamensis</name>
    <dbReference type="NCBI Taxonomy" id="113563"/>
    <lineage>
        <taxon>Bacteria</taxon>
        <taxon>Bacillati</taxon>
        <taxon>Actinomycetota</taxon>
        <taxon>Actinomycetes</taxon>
        <taxon>Micromonosporales</taxon>
        <taxon>Micromonosporaceae</taxon>
        <taxon>Paractinoplanes</taxon>
    </lineage>
</organism>
<evidence type="ECO:0008006" key="3">
    <source>
        <dbReference type="Google" id="ProtNLM"/>
    </source>
</evidence>
<dbReference type="RefSeq" id="WP_379134987.1">
    <property type="nucleotide sequence ID" value="NZ_JBHTFU010000001.1"/>
</dbReference>